<dbReference type="Proteomes" id="UP000007266">
    <property type="component" value="Linkage group 4"/>
</dbReference>
<feature type="chain" id="PRO_5003028211" evidence="2">
    <location>
        <begin position="25"/>
        <end position="176"/>
    </location>
</feature>
<proteinExistence type="predicted"/>
<keyword evidence="1" id="KW-0472">Membrane</keyword>
<keyword evidence="1" id="KW-1133">Transmembrane helix</keyword>
<keyword evidence="4" id="KW-1185">Reference proteome</keyword>
<gene>
    <name evidence="3" type="primary">AUGUSTUS-3.0.2_07740</name>
    <name evidence="3" type="ORF">TcasGA2_TC007740</name>
</gene>
<evidence type="ECO:0000256" key="2">
    <source>
        <dbReference type="SAM" id="SignalP"/>
    </source>
</evidence>
<dbReference type="PhylomeDB" id="D2A1G7"/>
<evidence type="ECO:0000256" key="1">
    <source>
        <dbReference type="SAM" id="Phobius"/>
    </source>
</evidence>
<protein>
    <submittedName>
        <fullName evidence="3">Uncharacterized protein</fullName>
    </submittedName>
</protein>
<dbReference type="KEGG" id="tca:103312519"/>
<feature type="transmembrane region" description="Helical" evidence="1">
    <location>
        <begin position="130"/>
        <end position="158"/>
    </location>
</feature>
<evidence type="ECO:0000313" key="3">
    <source>
        <dbReference type="EMBL" id="EFA02099.1"/>
    </source>
</evidence>
<dbReference type="HOGENOM" id="CLU_1527165_0_0_1"/>
<feature type="signal peptide" evidence="2">
    <location>
        <begin position="1"/>
        <end position="24"/>
    </location>
</feature>
<evidence type="ECO:0000313" key="4">
    <source>
        <dbReference type="Proteomes" id="UP000007266"/>
    </source>
</evidence>
<dbReference type="InParanoid" id="D2A1G7"/>
<reference evidence="3 4" key="2">
    <citation type="journal article" date="2010" name="Nucleic Acids Res.">
        <title>BeetleBase in 2010: revisions to provide comprehensive genomic information for Tribolium castaneum.</title>
        <authorList>
            <person name="Kim H.S."/>
            <person name="Murphy T."/>
            <person name="Xia J."/>
            <person name="Caragea D."/>
            <person name="Park Y."/>
            <person name="Beeman R.W."/>
            <person name="Lorenzen M.D."/>
            <person name="Butcher S."/>
            <person name="Manak J.R."/>
            <person name="Brown S.J."/>
        </authorList>
    </citation>
    <scope>GENOME REANNOTATION</scope>
    <source>
        <strain evidence="3 4">Georgia GA2</strain>
    </source>
</reference>
<dbReference type="eggNOG" id="ENOG502SC6U">
    <property type="taxonomic scope" value="Eukaryota"/>
</dbReference>
<name>D2A1G7_TRICA</name>
<dbReference type="EMBL" id="KQ971338">
    <property type="protein sequence ID" value="EFA02099.1"/>
    <property type="molecule type" value="Genomic_DNA"/>
</dbReference>
<dbReference type="AlphaFoldDB" id="D2A1G7"/>
<reference evidence="3 4" key="1">
    <citation type="journal article" date="2008" name="Nature">
        <title>The genome of the model beetle and pest Tribolium castaneum.</title>
        <authorList>
            <consortium name="Tribolium Genome Sequencing Consortium"/>
            <person name="Richards S."/>
            <person name="Gibbs R.A."/>
            <person name="Weinstock G.M."/>
            <person name="Brown S.J."/>
            <person name="Denell R."/>
            <person name="Beeman R.W."/>
            <person name="Gibbs R."/>
            <person name="Beeman R.W."/>
            <person name="Brown S.J."/>
            <person name="Bucher G."/>
            <person name="Friedrich M."/>
            <person name="Grimmelikhuijzen C.J."/>
            <person name="Klingler M."/>
            <person name="Lorenzen M."/>
            <person name="Richards S."/>
            <person name="Roth S."/>
            <person name="Schroder R."/>
            <person name="Tautz D."/>
            <person name="Zdobnov E.M."/>
            <person name="Muzny D."/>
            <person name="Gibbs R.A."/>
            <person name="Weinstock G.M."/>
            <person name="Attaway T."/>
            <person name="Bell S."/>
            <person name="Buhay C.J."/>
            <person name="Chandrabose M.N."/>
            <person name="Chavez D."/>
            <person name="Clerk-Blankenburg K.P."/>
            <person name="Cree A."/>
            <person name="Dao M."/>
            <person name="Davis C."/>
            <person name="Chacko J."/>
            <person name="Dinh H."/>
            <person name="Dugan-Rocha S."/>
            <person name="Fowler G."/>
            <person name="Garner T.T."/>
            <person name="Garnes J."/>
            <person name="Gnirke A."/>
            <person name="Hawes A."/>
            <person name="Hernandez J."/>
            <person name="Hines S."/>
            <person name="Holder M."/>
            <person name="Hume J."/>
            <person name="Jhangiani S.N."/>
            <person name="Joshi V."/>
            <person name="Khan Z.M."/>
            <person name="Jackson L."/>
            <person name="Kovar C."/>
            <person name="Kowis A."/>
            <person name="Lee S."/>
            <person name="Lewis L.R."/>
            <person name="Margolis J."/>
            <person name="Morgan M."/>
            <person name="Nazareth L.V."/>
            <person name="Nguyen N."/>
            <person name="Okwuonu G."/>
            <person name="Parker D."/>
            <person name="Richards S."/>
            <person name="Ruiz S.J."/>
            <person name="Santibanez J."/>
            <person name="Savard J."/>
            <person name="Scherer S.E."/>
            <person name="Schneider B."/>
            <person name="Sodergren E."/>
            <person name="Tautz D."/>
            <person name="Vattahil S."/>
            <person name="Villasana D."/>
            <person name="White C.S."/>
            <person name="Wright R."/>
            <person name="Park Y."/>
            <person name="Beeman R.W."/>
            <person name="Lord J."/>
            <person name="Oppert B."/>
            <person name="Lorenzen M."/>
            <person name="Brown S."/>
            <person name="Wang L."/>
            <person name="Savard J."/>
            <person name="Tautz D."/>
            <person name="Richards S."/>
            <person name="Weinstock G."/>
            <person name="Gibbs R.A."/>
            <person name="Liu Y."/>
            <person name="Worley K."/>
            <person name="Weinstock G."/>
            <person name="Elsik C.G."/>
            <person name="Reese J.T."/>
            <person name="Elhaik E."/>
            <person name="Landan G."/>
            <person name="Graur D."/>
            <person name="Arensburger P."/>
            <person name="Atkinson P."/>
            <person name="Beeman R.W."/>
            <person name="Beidler J."/>
            <person name="Brown S.J."/>
            <person name="Demuth J.P."/>
            <person name="Drury D.W."/>
            <person name="Du Y.Z."/>
            <person name="Fujiwara H."/>
            <person name="Lorenzen M."/>
            <person name="Maselli V."/>
            <person name="Osanai M."/>
            <person name="Park Y."/>
            <person name="Robertson H.M."/>
            <person name="Tu Z."/>
            <person name="Wang J.J."/>
            <person name="Wang S."/>
            <person name="Richards S."/>
            <person name="Song H."/>
            <person name="Zhang L."/>
            <person name="Sodergren E."/>
            <person name="Werner D."/>
            <person name="Stanke M."/>
            <person name="Morgenstern B."/>
            <person name="Solovyev V."/>
            <person name="Kosarev P."/>
            <person name="Brown G."/>
            <person name="Chen H.C."/>
            <person name="Ermolaeva O."/>
            <person name="Hlavina W."/>
            <person name="Kapustin Y."/>
            <person name="Kiryutin B."/>
            <person name="Kitts P."/>
            <person name="Maglott D."/>
            <person name="Pruitt K."/>
            <person name="Sapojnikov V."/>
            <person name="Souvorov A."/>
            <person name="Mackey A.J."/>
            <person name="Waterhouse R.M."/>
            <person name="Wyder S."/>
            <person name="Zdobnov E.M."/>
            <person name="Zdobnov E.M."/>
            <person name="Wyder S."/>
            <person name="Kriventseva E.V."/>
            <person name="Kadowaki T."/>
            <person name="Bork P."/>
            <person name="Aranda M."/>
            <person name="Bao R."/>
            <person name="Beermann A."/>
            <person name="Berns N."/>
            <person name="Bolognesi R."/>
            <person name="Bonneton F."/>
            <person name="Bopp D."/>
            <person name="Brown S.J."/>
            <person name="Bucher G."/>
            <person name="Butts T."/>
            <person name="Chaumot A."/>
            <person name="Denell R.E."/>
            <person name="Ferrier D.E."/>
            <person name="Friedrich M."/>
            <person name="Gordon C.M."/>
            <person name="Jindra M."/>
            <person name="Klingler M."/>
            <person name="Lan Q."/>
            <person name="Lattorff H.M."/>
            <person name="Laudet V."/>
            <person name="von Levetsow C."/>
            <person name="Liu Z."/>
            <person name="Lutz R."/>
            <person name="Lynch J.A."/>
            <person name="da Fonseca R.N."/>
            <person name="Posnien N."/>
            <person name="Reuter R."/>
            <person name="Roth S."/>
            <person name="Savard J."/>
            <person name="Schinko J.B."/>
            <person name="Schmitt C."/>
            <person name="Schoppmeier M."/>
            <person name="Schroder R."/>
            <person name="Shippy T.D."/>
            <person name="Simonnet F."/>
            <person name="Marques-Souza H."/>
            <person name="Tautz D."/>
            <person name="Tomoyasu Y."/>
            <person name="Trauner J."/>
            <person name="Van der Zee M."/>
            <person name="Vervoort M."/>
            <person name="Wittkopp N."/>
            <person name="Wimmer E.A."/>
            <person name="Yang X."/>
            <person name="Jones A.K."/>
            <person name="Sattelle D.B."/>
            <person name="Ebert P.R."/>
            <person name="Nelson D."/>
            <person name="Scott J.G."/>
            <person name="Beeman R.W."/>
            <person name="Muthukrishnan S."/>
            <person name="Kramer K.J."/>
            <person name="Arakane Y."/>
            <person name="Beeman R.W."/>
            <person name="Zhu Q."/>
            <person name="Hogenkamp D."/>
            <person name="Dixit R."/>
            <person name="Oppert B."/>
            <person name="Jiang H."/>
            <person name="Zou Z."/>
            <person name="Marshall J."/>
            <person name="Elpidina E."/>
            <person name="Vinokurov K."/>
            <person name="Oppert C."/>
            <person name="Zou Z."/>
            <person name="Evans J."/>
            <person name="Lu Z."/>
            <person name="Zhao P."/>
            <person name="Sumathipala N."/>
            <person name="Altincicek B."/>
            <person name="Vilcinskas A."/>
            <person name="Williams M."/>
            <person name="Hultmark D."/>
            <person name="Hetru C."/>
            <person name="Jiang H."/>
            <person name="Grimmelikhuijzen C.J."/>
            <person name="Hauser F."/>
            <person name="Cazzamali G."/>
            <person name="Williamson M."/>
            <person name="Park Y."/>
            <person name="Li B."/>
            <person name="Tanaka Y."/>
            <person name="Predel R."/>
            <person name="Neupert S."/>
            <person name="Schachtner J."/>
            <person name="Verleyen P."/>
            <person name="Raible F."/>
            <person name="Bork P."/>
            <person name="Friedrich M."/>
            <person name="Walden K.K."/>
            <person name="Robertson H.M."/>
            <person name="Angeli S."/>
            <person name="Foret S."/>
            <person name="Bucher G."/>
            <person name="Schuetz S."/>
            <person name="Maleszka R."/>
            <person name="Wimmer E.A."/>
            <person name="Beeman R.W."/>
            <person name="Lorenzen M."/>
            <person name="Tomoyasu Y."/>
            <person name="Miller S.C."/>
            <person name="Grossmann D."/>
            <person name="Bucher G."/>
        </authorList>
    </citation>
    <scope>NUCLEOTIDE SEQUENCE [LARGE SCALE GENOMIC DNA]</scope>
    <source>
        <strain evidence="3 4">Georgia GA2</strain>
    </source>
</reference>
<organism evidence="3 4">
    <name type="scientific">Tribolium castaneum</name>
    <name type="common">Red flour beetle</name>
    <dbReference type="NCBI Taxonomy" id="7070"/>
    <lineage>
        <taxon>Eukaryota</taxon>
        <taxon>Metazoa</taxon>
        <taxon>Ecdysozoa</taxon>
        <taxon>Arthropoda</taxon>
        <taxon>Hexapoda</taxon>
        <taxon>Insecta</taxon>
        <taxon>Pterygota</taxon>
        <taxon>Neoptera</taxon>
        <taxon>Endopterygota</taxon>
        <taxon>Coleoptera</taxon>
        <taxon>Polyphaga</taxon>
        <taxon>Cucujiformia</taxon>
        <taxon>Tenebrionidae</taxon>
        <taxon>Tenebrionidae incertae sedis</taxon>
        <taxon>Tribolium</taxon>
    </lineage>
</organism>
<dbReference type="OrthoDB" id="6775936at2759"/>
<sequence>MKLKKVCLLLFVVLLLLLLNEISCIANYNQDENLITDEDRRAAETGEKNDRKRGLIYDTYTKHQQPSGYHEAETIPNTGYAYPVLTHHYPSYPSGGYGLYAPSGSGHGFGYGPPAHDHGHGNNALALKGLLIPLAGIALLGAAAALSTNPVLLQLGVVNGRRRRRRSFTYPEIKTR</sequence>
<keyword evidence="2" id="KW-0732">Signal</keyword>
<keyword evidence="1" id="KW-0812">Transmembrane</keyword>
<accession>D2A1G7</accession>